<feature type="region of interest" description="Disordered" evidence="17">
    <location>
        <begin position="1"/>
        <end position="73"/>
    </location>
</feature>
<comment type="catalytic activity">
    <reaction evidence="13">
        <text>O-phospho-L-threonyl-[protein] + H2O = L-threonyl-[protein] + phosphate</text>
        <dbReference type="Rhea" id="RHEA:47004"/>
        <dbReference type="Rhea" id="RHEA-COMP:11060"/>
        <dbReference type="Rhea" id="RHEA-COMP:11605"/>
        <dbReference type="ChEBI" id="CHEBI:15377"/>
        <dbReference type="ChEBI" id="CHEBI:30013"/>
        <dbReference type="ChEBI" id="CHEBI:43474"/>
        <dbReference type="ChEBI" id="CHEBI:61977"/>
        <dbReference type="EC" id="3.1.3.16"/>
    </reaction>
</comment>
<dbReference type="PANTHER" id="PTHR13832:SF699">
    <property type="entry name" value="INTEGRIN-LINKED KINASE-ASSOCIATED SERINE_THREONINE PHOSPHATASE 2C"/>
    <property type="match status" value="1"/>
</dbReference>
<dbReference type="EC" id="3.1.3.16" evidence="4"/>
<keyword evidence="20" id="KW-1185">Reference proteome</keyword>
<dbReference type="Proteomes" id="UP000678393">
    <property type="component" value="Unassembled WGS sequence"/>
</dbReference>
<feature type="domain" description="PPM-type phosphatase" evidence="18">
    <location>
        <begin position="80"/>
        <end position="362"/>
    </location>
</feature>
<comment type="caution">
    <text evidence="19">The sequence shown here is derived from an EMBL/GenBank/DDBJ whole genome shotgun (WGS) entry which is preliminary data.</text>
</comment>
<evidence type="ECO:0000256" key="12">
    <source>
        <dbReference type="ARBA" id="ARBA00047761"/>
    </source>
</evidence>
<feature type="compositionally biased region" description="Basic and acidic residues" evidence="17">
    <location>
        <begin position="57"/>
        <end position="73"/>
    </location>
</feature>
<gene>
    <name evidence="19" type="ORF">CUNI_LOCUS13708</name>
</gene>
<evidence type="ECO:0000256" key="5">
    <source>
        <dbReference type="ARBA" id="ARBA00022490"/>
    </source>
</evidence>
<evidence type="ECO:0000256" key="4">
    <source>
        <dbReference type="ARBA" id="ARBA00013081"/>
    </source>
</evidence>
<comment type="function">
    <text evidence="14">Protein phosphatase that may play a role in regulation of cell cycle progression via dephosphorylation of its substrates whose appropriate phosphorylation states might be crucial for cell proliferation. Selectively associates with integrin linked kinase (ILK), to modulate cell adhesion and growth factor signaling. Inhibits the ILK-GSK3B signaling axis and may play an important role in inhibiting oncogenic transformation.</text>
</comment>
<keyword evidence="7 16" id="KW-0378">Hydrolase</keyword>
<dbReference type="Pfam" id="PF00481">
    <property type="entry name" value="PP2C"/>
    <property type="match status" value="1"/>
</dbReference>
<evidence type="ECO:0000256" key="13">
    <source>
        <dbReference type="ARBA" id="ARBA00048336"/>
    </source>
</evidence>
<dbReference type="SUPFAM" id="SSF81606">
    <property type="entry name" value="PP2C-like"/>
    <property type="match status" value="1"/>
</dbReference>
<organism evidence="19 20">
    <name type="scientific">Candidula unifasciata</name>
    <dbReference type="NCBI Taxonomy" id="100452"/>
    <lineage>
        <taxon>Eukaryota</taxon>
        <taxon>Metazoa</taxon>
        <taxon>Spiralia</taxon>
        <taxon>Lophotrochozoa</taxon>
        <taxon>Mollusca</taxon>
        <taxon>Gastropoda</taxon>
        <taxon>Heterobranchia</taxon>
        <taxon>Euthyneura</taxon>
        <taxon>Panpulmonata</taxon>
        <taxon>Eupulmonata</taxon>
        <taxon>Stylommatophora</taxon>
        <taxon>Helicina</taxon>
        <taxon>Helicoidea</taxon>
        <taxon>Geomitridae</taxon>
        <taxon>Candidula</taxon>
    </lineage>
</organism>
<evidence type="ECO:0000256" key="3">
    <source>
        <dbReference type="ARBA" id="ARBA00004496"/>
    </source>
</evidence>
<reference evidence="19" key="1">
    <citation type="submission" date="2021-04" db="EMBL/GenBank/DDBJ databases">
        <authorList>
            <consortium name="Molecular Ecology Group"/>
        </authorList>
    </citation>
    <scope>NUCLEOTIDE SEQUENCE</scope>
</reference>
<dbReference type="AlphaFoldDB" id="A0A8S3ZKE4"/>
<feature type="compositionally biased region" description="Low complexity" evidence="17">
    <location>
        <begin position="16"/>
        <end position="25"/>
    </location>
</feature>
<keyword evidence="10" id="KW-0007">Acetylation</keyword>
<evidence type="ECO:0000256" key="17">
    <source>
        <dbReference type="SAM" id="MobiDB-lite"/>
    </source>
</evidence>
<keyword evidence="8" id="KW-0460">Magnesium</keyword>
<evidence type="ECO:0000256" key="2">
    <source>
        <dbReference type="ARBA" id="ARBA00001946"/>
    </source>
</evidence>
<evidence type="ECO:0000256" key="9">
    <source>
        <dbReference type="ARBA" id="ARBA00022912"/>
    </source>
</evidence>
<dbReference type="GO" id="GO:0046872">
    <property type="term" value="F:metal ion binding"/>
    <property type="evidence" value="ECO:0007669"/>
    <property type="project" value="UniProtKB-KW"/>
</dbReference>
<name>A0A8S3ZKE4_9EUPU</name>
<evidence type="ECO:0000256" key="7">
    <source>
        <dbReference type="ARBA" id="ARBA00022801"/>
    </source>
</evidence>
<dbReference type="PROSITE" id="PS51746">
    <property type="entry name" value="PPM_2"/>
    <property type="match status" value="1"/>
</dbReference>
<evidence type="ECO:0000256" key="8">
    <source>
        <dbReference type="ARBA" id="ARBA00022842"/>
    </source>
</evidence>
<dbReference type="GO" id="GO:0005737">
    <property type="term" value="C:cytoplasm"/>
    <property type="evidence" value="ECO:0007669"/>
    <property type="project" value="UniProtKB-SubCell"/>
</dbReference>
<dbReference type="PANTHER" id="PTHR13832">
    <property type="entry name" value="PROTEIN PHOSPHATASE 2C"/>
    <property type="match status" value="1"/>
</dbReference>
<keyword evidence="11" id="KW-0464">Manganese</keyword>
<keyword evidence="9 16" id="KW-0904">Protein phosphatase</keyword>
<dbReference type="FunFam" id="3.60.40.10:FF:000018">
    <property type="entry name" value="Integrin-linked kinase-associated serine/threonine phosphatase 2C"/>
    <property type="match status" value="1"/>
</dbReference>
<evidence type="ECO:0000259" key="18">
    <source>
        <dbReference type="PROSITE" id="PS51746"/>
    </source>
</evidence>
<accession>A0A8S3ZKE4</accession>
<comment type="similarity">
    <text evidence="16">Belongs to the PP2C family.</text>
</comment>
<evidence type="ECO:0000256" key="14">
    <source>
        <dbReference type="ARBA" id="ARBA00055237"/>
    </source>
</evidence>
<dbReference type="CDD" id="cd00143">
    <property type="entry name" value="PP2Cc"/>
    <property type="match status" value="1"/>
</dbReference>
<evidence type="ECO:0000256" key="16">
    <source>
        <dbReference type="RuleBase" id="RU003465"/>
    </source>
</evidence>
<dbReference type="OrthoDB" id="10264738at2759"/>
<feature type="compositionally biased region" description="Basic and acidic residues" evidence="17">
    <location>
        <begin position="38"/>
        <end position="48"/>
    </location>
</feature>
<dbReference type="InterPro" id="IPR015655">
    <property type="entry name" value="PP2C"/>
</dbReference>
<dbReference type="SMART" id="SM00332">
    <property type="entry name" value="PP2Cc"/>
    <property type="match status" value="1"/>
</dbReference>
<keyword evidence="5" id="KW-0963">Cytoplasm</keyword>
<comment type="cofactor">
    <cofactor evidence="2">
        <name>Mg(2+)</name>
        <dbReference type="ChEBI" id="CHEBI:18420"/>
    </cofactor>
</comment>
<comment type="catalytic activity">
    <reaction evidence="12">
        <text>O-phospho-L-seryl-[protein] + H2O = L-seryl-[protein] + phosphate</text>
        <dbReference type="Rhea" id="RHEA:20629"/>
        <dbReference type="Rhea" id="RHEA-COMP:9863"/>
        <dbReference type="Rhea" id="RHEA-COMP:11604"/>
        <dbReference type="ChEBI" id="CHEBI:15377"/>
        <dbReference type="ChEBI" id="CHEBI:29999"/>
        <dbReference type="ChEBI" id="CHEBI:43474"/>
        <dbReference type="ChEBI" id="CHEBI:83421"/>
        <dbReference type="EC" id="3.1.3.16"/>
    </reaction>
</comment>
<evidence type="ECO:0000313" key="20">
    <source>
        <dbReference type="Proteomes" id="UP000678393"/>
    </source>
</evidence>
<evidence type="ECO:0000256" key="15">
    <source>
        <dbReference type="ARBA" id="ARBA00072449"/>
    </source>
</evidence>
<comment type="cofactor">
    <cofactor evidence="1">
        <name>Mn(2+)</name>
        <dbReference type="ChEBI" id="CHEBI:29035"/>
    </cofactor>
</comment>
<dbReference type="InterPro" id="IPR001932">
    <property type="entry name" value="PPM-type_phosphatase-like_dom"/>
</dbReference>
<dbReference type="InterPro" id="IPR000222">
    <property type="entry name" value="PP2C_BS"/>
</dbReference>
<evidence type="ECO:0000256" key="11">
    <source>
        <dbReference type="ARBA" id="ARBA00023211"/>
    </source>
</evidence>
<evidence type="ECO:0000256" key="1">
    <source>
        <dbReference type="ARBA" id="ARBA00001936"/>
    </source>
</evidence>
<keyword evidence="6" id="KW-0479">Metal-binding</keyword>
<evidence type="ECO:0000256" key="6">
    <source>
        <dbReference type="ARBA" id="ARBA00022723"/>
    </source>
</evidence>
<dbReference type="Gene3D" id="3.60.40.10">
    <property type="entry name" value="PPM-type phosphatase domain"/>
    <property type="match status" value="1"/>
</dbReference>
<protein>
    <recommendedName>
        <fullName evidence="15">Integrin-linked kinase-associated serine/threonine phosphatase 2C</fullName>
        <ecNumber evidence="4">3.1.3.16</ecNumber>
    </recommendedName>
</protein>
<dbReference type="GO" id="GO:0004722">
    <property type="term" value="F:protein serine/threonine phosphatase activity"/>
    <property type="evidence" value="ECO:0007669"/>
    <property type="project" value="UniProtKB-EC"/>
</dbReference>
<evidence type="ECO:0000256" key="10">
    <source>
        <dbReference type="ARBA" id="ARBA00022990"/>
    </source>
</evidence>
<proteinExistence type="inferred from homology"/>
<dbReference type="EMBL" id="CAJHNH020002946">
    <property type="protein sequence ID" value="CAG5128150.1"/>
    <property type="molecule type" value="Genomic_DNA"/>
</dbReference>
<dbReference type="InterPro" id="IPR036457">
    <property type="entry name" value="PPM-type-like_dom_sf"/>
</dbReference>
<dbReference type="PROSITE" id="PS01032">
    <property type="entry name" value="PPM_1"/>
    <property type="match status" value="1"/>
</dbReference>
<evidence type="ECO:0000313" key="19">
    <source>
        <dbReference type="EMBL" id="CAG5128150.1"/>
    </source>
</evidence>
<comment type="subcellular location">
    <subcellularLocation>
        <location evidence="3">Cytoplasm</location>
    </subcellularLocation>
</comment>
<sequence length="372" mass="41445">MDLFGDLPEPDHTKKQSSSSSLKQSPNLPVKTTVDQLDAGHRGEKRQIQAETAADSNETKGKQQKKEVEEKTHSSIAYTLKGYVADRQGEREDMQDAHVIIDDFLPFVPGLHESVHRLALYAVFDGHGGSRASRFASQHLHNNLRDKFPKGNIAQVEKEIKKVFIEAFKKTDEDFLKEAARNKPSWKDGTTAVVVLAINDTLYIANLGDSKAILCRHRENETYVGIPLTNDHSPSVYEERMRIQKAGGIVRDGRVMGVLEVARSIGDGPYKNHGVTCIPDIKRCQLTDNDRYLMIACDGLWKSYSVDESIQFVNKILEDDTIVATGRRSAEDVKFDQVCSKLANAAVLRLSGDNVTVVLVSIHKKQTASEQS</sequence>